<dbReference type="InterPro" id="IPR009057">
    <property type="entry name" value="Homeodomain-like_sf"/>
</dbReference>
<dbReference type="PROSITE" id="PS50090">
    <property type="entry name" value="MYB_LIKE"/>
    <property type="match status" value="2"/>
</dbReference>
<dbReference type="VEuPathDB" id="AmoebaDB:KM1_252180"/>
<keyword evidence="1" id="KW-0805">Transcription regulation</keyword>
<evidence type="ECO:0000256" key="2">
    <source>
        <dbReference type="ARBA" id="ARBA00023125"/>
    </source>
</evidence>
<evidence type="ECO:0000259" key="5">
    <source>
        <dbReference type="PROSITE" id="PS50090"/>
    </source>
</evidence>
<feature type="domain" description="Myb-like" evidence="5">
    <location>
        <begin position="83"/>
        <end position="133"/>
    </location>
</feature>
<evidence type="ECO:0000256" key="4">
    <source>
        <dbReference type="ARBA" id="ARBA00023242"/>
    </source>
</evidence>
<keyword evidence="4" id="KW-0539">Nucleus</keyword>
<dbReference type="InterPro" id="IPR017930">
    <property type="entry name" value="Myb_dom"/>
</dbReference>
<dbReference type="VEuPathDB" id="AmoebaDB:EHI_063550"/>
<evidence type="ECO:0000313" key="9">
    <source>
        <dbReference type="EMBL" id="GAT99382.1"/>
    </source>
</evidence>
<dbReference type="CDD" id="cd00167">
    <property type="entry name" value="SANT"/>
    <property type="match status" value="2"/>
</dbReference>
<evidence type="ECO:0000313" key="8">
    <source>
        <dbReference type="EMBL" id="GAT91928.1"/>
    </source>
</evidence>
<feature type="domain" description="SANT" evidence="6">
    <location>
        <begin position="39"/>
        <end position="80"/>
    </location>
</feature>
<dbReference type="EMBL" id="BDEQ01000001">
    <property type="protein sequence ID" value="GAT91928.1"/>
    <property type="molecule type" value="Genomic_DNA"/>
</dbReference>
<dbReference type="GO" id="GO:0000978">
    <property type="term" value="F:RNA polymerase II cis-regulatory region sequence-specific DNA binding"/>
    <property type="evidence" value="ECO:0007669"/>
    <property type="project" value="TreeGrafter"/>
</dbReference>
<evidence type="ECO:0000259" key="6">
    <source>
        <dbReference type="PROSITE" id="PS51293"/>
    </source>
</evidence>
<dbReference type="Pfam" id="PF00249">
    <property type="entry name" value="Myb_DNA-binding"/>
    <property type="match status" value="2"/>
</dbReference>
<dbReference type="SUPFAM" id="SSF46689">
    <property type="entry name" value="Homeodomain-like"/>
    <property type="match status" value="1"/>
</dbReference>
<evidence type="ECO:0000256" key="1">
    <source>
        <dbReference type="ARBA" id="ARBA00023015"/>
    </source>
</evidence>
<dbReference type="PROSITE" id="PS51293">
    <property type="entry name" value="SANT"/>
    <property type="match status" value="1"/>
</dbReference>
<dbReference type="VEuPathDB" id="AmoebaDB:EHI5A_198530"/>
<dbReference type="GO" id="GO:0019185">
    <property type="term" value="C:snRNA-activating protein complex"/>
    <property type="evidence" value="ECO:0007669"/>
    <property type="project" value="TreeGrafter"/>
</dbReference>
<dbReference type="OMA" id="CKERFMN"/>
<dbReference type="InterPro" id="IPR001005">
    <property type="entry name" value="SANT/Myb"/>
</dbReference>
<keyword evidence="3" id="KW-0804">Transcription</keyword>
<organism evidence="8 10">
    <name type="scientific">Entamoeba histolytica</name>
    <dbReference type="NCBI Taxonomy" id="5759"/>
    <lineage>
        <taxon>Eukaryota</taxon>
        <taxon>Amoebozoa</taxon>
        <taxon>Evosea</taxon>
        <taxon>Archamoebae</taxon>
        <taxon>Mastigamoebida</taxon>
        <taxon>Entamoebidae</taxon>
        <taxon>Entamoeba</taxon>
    </lineage>
</organism>
<proteinExistence type="predicted"/>
<dbReference type="PANTHER" id="PTHR46621">
    <property type="entry name" value="SNRNA-ACTIVATING PROTEIN COMPLEX SUBUNIT 4"/>
    <property type="match status" value="1"/>
</dbReference>
<name>A0A5K1VLT1_ENTHI</name>
<evidence type="ECO:0000259" key="7">
    <source>
        <dbReference type="PROSITE" id="PS51294"/>
    </source>
</evidence>
<feature type="domain" description="HTH myb-type" evidence="7">
    <location>
        <begin position="31"/>
        <end position="82"/>
    </location>
</feature>
<dbReference type="GO" id="GO:0001006">
    <property type="term" value="F:RNA polymerase III type 3 promoter sequence-specific DNA binding"/>
    <property type="evidence" value="ECO:0007669"/>
    <property type="project" value="TreeGrafter"/>
</dbReference>
<accession>A0A5K1VLT1</accession>
<dbReference type="PROSITE" id="PS51294">
    <property type="entry name" value="HTH_MYB"/>
    <property type="match status" value="2"/>
</dbReference>
<keyword evidence="2 8" id="KW-0238">DNA-binding</keyword>
<feature type="domain" description="Myb-like" evidence="5">
    <location>
        <begin position="38"/>
        <end position="82"/>
    </location>
</feature>
<dbReference type="Proteomes" id="UP000078387">
    <property type="component" value="Unassembled WGS sequence"/>
</dbReference>
<dbReference type="GO" id="GO:0042795">
    <property type="term" value="P:snRNA transcription by RNA polymerase II"/>
    <property type="evidence" value="ECO:0007669"/>
    <property type="project" value="TreeGrafter"/>
</dbReference>
<dbReference type="SMART" id="SM00717">
    <property type="entry name" value="SANT"/>
    <property type="match status" value="2"/>
</dbReference>
<dbReference type="AlphaFoldDB" id="A0A5K1VLT1"/>
<dbReference type="EMBL" id="BDEQ01000001">
    <property type="protein sequence ID" value="GAT99382.1"/>
    <property type="molecule type" value="Genomic_DNA"/>
</dbReference>
<evidence type="ECO:0000313" key="10">
    <source>
        <dbReference type="Proteomes" id="UP000078387"/>
    </source>
</evidence>
<evidence type="ECO:0000256" key="3">
    <source>
        <dbReference type="ARBA" id="ARBA00023163"/>
    </source>
</evidence>
<gene>
    <name evidence="8" type="ORF">CL6EHI_012420</name>
    <name evidence="9" type="ORF">CL6EHI_063550</name>
</gene>
<feature type="domain" description="HTH myb-type" evidence="7">
    <location>
        <begin position="83"/>
        <end position="137"/>
    </location>
</feature>
<comment type="caution">
    <text evidence="8">The sequence shown here is derived from an EMBL/GenBank/DDBJ whole genome shotgun (WGS) entry which is preliminary data.</text>
</comment>
<dbReference type="InterPro" id="IPR017884">
    <property type="entry name" value="SANT_dom"/>
</dbReference>
<dbReference type="VEuPathDB" id="AmoebaDB:EHI7A_203500"/>
<reference evidence="8 10" key="1">
    <citation type="submission" date="2016-05" db="EMBL/GenBank/DDBJ databases">
        <title>First whole genome sequencing of Entamoeba histolytica HM1:IMSS-clone-6.</title>
        <authorList>
            <person name="Mukherjee Avik.K."/>
            <person name="Izumyama S."/>
            <person name="Nakada-Tsukui K."/>
            <person name="Nozaki T."/>
        </authorList>
    </citation>
    <scope>NUCLEOTIDE SEQUENCE [LARGE SCALE GENOMIC DNA]</scope>
    <source>
        <strain evidence="8 10">HM1:IMSS clone 6</strain>
    </source>
</reference>
<sequence>MQIDSRQCSLSDLLPKLQGEIQSHGVTVHKKKSKVVLSWTKEEDILLQNAIQLYGINNWDLIDECVPGRTKKQCKDRYYNRFDPNIVRKPWSYEEDQILLKYRKVYGNKWTEIRKYLPGRTANQIKNRFFSHFADLVENQPTQPIQTHSVFIPVNSGFTVIANSPIFY</sequence>
<dbReference type="Gene3D" id="1.10.10.60">
    <property type="entry name" value="Homeodomain-like"/>
    <property type="match status" value="2"/>
</dbReference>
<protein>
    <submittedName>
        <fullName evidence="8">Myb-like DNA-binding domain containing protein</fullName>
    </submittedName>
</protein>
<dbReference type="GO" id="GO:0042796">
    <property type="term" value="P:snRNA transcription by RNA polymerase III"/>
    <property type="evidence" value="ECO:0007669"/>
    <property type="project" value="TreeGrafter"/>
</dbReference>
<dbReference type="VEuPathDB" id="AmoebaDB:EHI8A_235060"/>
<dbReference type="InterPro" id="IPR051575">
    <property type="entry name" value="Myb-like_DNA-bd"/>
</dbReference>
<dbReference type="PANTHER" id="PTHR46621:SF1">
    <property type="entry name" value="SNRNA-ACTIVATING PROTEIN COMPLEX SUBUNIT 4"/>
    <property type="match status" value="1"/>
</dbReference>